<dbReference type="SUPFAM" id="SSF82784">
    <property type="entry name" value="OsmC-like"/>
    <property type="match status" value="1"/>
</dbReference>
<dbReference type="EMBL" id="CP127221">
    <property type="protein sequence ID" value="WIW95069.1"/>
    <property type="molecule type" value="Genomic_DNA"/>
</dbReference>
<dbReference type="Proteomes" id="UP001231445">
    <property type="component" value="Chromosome"/>
</dbReference>
<protein>
    <submittedName>
        <fullName evidence="1">OsmC family protein</fullName>
    </submittedName>
</protein>
<reference evidence="1 2" key="1">
    <citation type="submission" date="2023-06" db="EMBL/GenBank/DDBJ databases">
        <title>Altererythrobacter rubellus NBRC 112769 genome.</title>
        <authorList>
            <person name="Zhang K."/>
        </authorList>
    </citation>
    <scope>NUCLEOTIDE SEQUENCE [LARGE SCALE GENOMIC DNA]</scope>
    <source>
        <strain evidence="1 2">NBRC 112769</strain>
    </source>
</reference>
<accession>A0A9Y2B760</accession>
<dbReference type="KEGG" id="arue:QQX03_08875"/>
<keyword evidence="2" id="KW-1185">Reference proteome</keyword>
<dbReference type="Pfam" id="PF02566">
    <property type="entry name" value="OsmC"/>
    <property type="match status" value="1"/>
</dbReference>
<dbReference type="PANTHER" id="PTHR42830">
    <property type="entry name" value="OSMOTICALLY INDUCIBLE FAMILY PROTEIN"/>
    <property type="match status" value="1"/>
</dbReference>
<evidence type="ECO:0000313" key="2">
    <source>
        <dbReference type="Proteomes" id="UP001231445"/>
    </source>
</evidence>
<name>A0A9Y2B760_9SPHN</name>
<dbReference type="InterPro" id="IPR015946">
    <property type="entry name" value="KH_dom-like_a/b"/>
</dbReference>
<sequence length="163" mass="17843">MAKPQNKGLATMAIYTSTVSWNRSASEDFTDNKYSRRHEWEFDGGAVVPASSSPHIVSLPYSDEAGVDPEEAFVAALSSCHMLFFLSFAAQRGFCVDSYVDEASGLMEKNESGQMAMTRVSLKPKIGFSGENRPTAEEVDALHHKSHKACFIANSVKTEVVVE</sequence>
<organism evidence="1 2">
    <name type="scientific">Altererythrobacter rubellus</name>
    <dbReference type="NCBI Taxonomy" id="2173831"/>
    <lineage>
        <taxon>Bacteria</taxon>
        <taxon>Pseudomonadati</taxon>
        <taxon>Pseudomonadota</taxon>
        <taxon>Alphaproteobacteria</taxon>
        <taxon>Sphingomonadales</taxon>
        <taxon>Erythrobacteraceae</taxon>
        <taxon>Altererythrobacter</taxon>
    </lineage>
</organism>
<dbReference type="InterPro" id="IPR003718">
    <property type="entry name" value="OsmC/Ohr_fam"/>
</dbReference>
<dbReference type="RefSeq" id="WP_285975385.1">
    <property type="nucleotide sequence ID" value="NZ_CP127221.1"/>
</dbReference>
<gene>
    <name evidence="1" type="ORF">QQX03_08875</name>
</gene>
<dbReference type="Gene3D" id="3.30.300.20">
    <property type="match status" value="1"/>
</dbReference>
<proteinExistence type="predicted"/>
<dbReference type="InterPro" id="IPR052707">
    <property type="entry name" value="OsmC_Ohr_Peroxiredoxin"/>
</dbReference>
<dbReference type="PANTHER" id="PTHR42830:SF2">
    <property type="entry name" value="OSMC_OHR FAMILY PROTEIN"/>
    <property type="match status" value="1"/>
</dbReference>
<evidence type="ECO:0000313" key="1">
    <source>
        <dbReference type="EMBL" id="WIW95069.1"/>
    </source>
</evidence>
<dbReference type="AlphaFoldDB" id="A0A9Y2B760"/>
<dbReference type="InterPro" id="IPR036102">
    <property type="entry name" value="OsmC/Ohrsf"/>
</dbReference>